<dbReference type="InterPro" id="IPR051637">
    <property type="entry name" value="Ank_repeat_dom-contain_49"/>
</dbReference>
<dbReference type="AlphaFoldDB" id="D8M6W3"/>
<dbReference type="SUPFAM" id="SSF49265">
    <property type="entry name" value="Fibronectin type III"/>
    <property type="match status" value="1"/>
</dbReference>
<dbReference type="Gene3D" id="2.60.40.10">
    <property type="entry name" value="Immunoglobulins"/>
    <property type="match status" value="1"/>
</dbReference>
<dbReference type="EMBL" id="FN668662">
    <property type="protein sequence ID" value="CBK23802.2"/>
    <property type="molecule type" value="Genomic_DNA"/>
</dbReference>
<dbReference type="SUPFAM" id="SSF48403">
    <property type="entry name" value="Ankyrin repeat"/>
    <property type="match status" value="1"/>
</dbReference>
<dbReference type="OrthoDB" id="2157354at2759"/>
<sequence>MDAIEFSSENGSKAITKLLEHYSDPADVVESASIQAKRTEAYITVVLPTLQEAHPLFTICRVEVNYKKAALLQSPQSMVMDIDASQKSVRVPLIQLSPATTYRCKIRLANKNGWGEWESGFDFTTLSQEPQPAQNESLSGDYLAVTGMQKINYETRETKTQGNVQVKNAIDSNSASSLLQLAANEVSTAVCSCGLPALHYAVLQSEGMKGDAETMIDTLLSMGCSISQAVDALSFSGLTPIDCACMLSSTAILEYLENCGADLLHGEIEGIPACAMYSLLAPNTNVLEYLFRKEYLTAQHISPLLFALAKSRASREEVFGEFLIQKGADINEMNSDGDGLLHIAVMHNNLAFLAFALSHGATRDQKNASGLTALSVRARFFPDSPVGAAEKSAALHAAPDEQLPRPAPRERHSAIHGRCVARALDLGLLFASLRNSGRGPVRRRDRRSSLEPGSLASLLASTELQTFSFRVTHRRFPRGPASFASLAPAPRSRTQREWMGRVGGVEPKQICEAAGSVGIASQLFGLGADSM</sequence>
<dbReference type="InParanoid" id="D8M6W3"/>
<dbReference type="Gene3D" id="1.25.40.20">
    <property type="entry name" value="Ankyrin repeat-containing domain"/>
    <property type="match status" value="2"/>
</dbReference>
<accession>D8M6W3</accession>
<evidence type="ECO:0000256" key="1">
    <source>
        <dbReference type="ARBA" id="ARBA00022737"/>
    </source>
</evidence>
<dbReference type="InterPro" id="IPR036770">
    <property type="entry name" value="Ankyrin_rpt-contain_sf"/>
</dbReference>
<dbReference type="PANTHER" id="PTHR24180:SF45">
    <property type="entry name" value="POLY [ADP-RIBOSE] POLYMERASE TANKYRASE"/>
    <property type="match status" value="1"/>
</dbReference>
<gene>
    <name evidence="4" type="ORF">GSBLH_T00003613001</name>
</gene>
<organism evidence="4">
    <name type="scientific">Blastocystis hominis</name>
    <dbReference type="NCBI Taxonomy" id="12968"/>
    <lineage>
        <taxon>Eukaryota</taxon>
        <taxon>Sar</taxon>
        <taxon>Stramenopiles</taxon>
        <taxon>Bigyra</taxon>
        <taxon>Opalozoa</taxon>
        <taxon>Opalinata</taxon>
        <taxon>Blastocystidae</taxon>
        <taxon>Blastocystis</taxon>
    </lineage>
</organism>
<dbReference type="SMART" id="SM00248">
    <property type="entry name" value="ANK"/>
    <property type="match status" value="4"/>
</dbReference>
<keyword evidence="1" id="KW-0677">Repeat</keyword>
<dbReference type="InterPro" id="IPR013783">
    <property type="entry name" value="Ig-like_fold"/>
</dbReference>
<evidence type="ECO:0000256" key="2">
    <source>
        <dbReference type="ARBA" id="ARBA00023043"/>
    </source>
</evidence>
<dbReference type="PROSITE" id="PS50088">
    <property type="entry name" value="ANK_REPEAT"/>
    <property type="match status" value="1"/>
</dbReference>
<dbReference type="InterPro" id="IPR036116">
    <property type="entry name" value="FN3_sf"/>
</dbReference>
<evidence type="ECO:0000313" key="5">
    <source>
        <dbReference type="Proteomes" id="UP000008312"/>
    </source>
</evidence>
<keyword evidence="5" id="KW-1185">Reference proteome</keyword>
<feature type="repeat" description="ANK" evidence="3">
    <location>
        <begin position="336"/>
        <end position="368"/>
    </location>
</feature>
<dbReference type="PANTHER" id="PTHR24180">
    <property type="entry name" value="CYCLIN-DEPENDENT KINASE INHIBITOR 2C-RELATED"/>
    <property type="match status" value="1"/>
</dbReference>
<protein>
    <submittedName>
        <fullName evidence="4">Uncharacterized protein</fullName>
    </submittedName>
</protein>
<dbReference type="RefSeq" id="XP_012897850.1">
    <property type="nucleotide sequence ID" value="XM_013042396.1"/>
</dbReference>
<dbReference type="InterPro" id="IPR002110">
    <property type="entry name" value="Ankyrin_rpt"/>
</dbReference>
<name>D8M6W3_BLAHO</name>
<evidence type="ECO:0000256" key="3">
    <source>
        <dbReference type="PROSITE-ProRule" id="PRU00023"/>
    </source>
</evidence>
<reference evidence="4" key="1">
    <citation type="submission" date="2010-02" db="EMBL/GenBank/DDBJ databases">
        <title>Sequencing and annotation of the Blastocystis hominis genome.</title>
        <authorList>
            <person name="Wincker P."/>
        </authorList>
    </citation>
    <scope>NUCLEOTIDE SEQUENCE</scope>
    <source>
        <strain evidence="4">Singapore isolate B</strain>
    </source>
</reference>
<proteinExistence type="predicted"/>
<dbReference type="Proteomes" id="UP000008312">
    <property type="component" value="Unassembled WGS sequence"/>
</dbReference>
<evidence type="ECO:0000313" key="4">
    <source>
        <dbReference type="EMBL" id="CBK23802.2"/>
    </source>
</evidence>
<keyword evidence="2 3" id="KW-0040">ANK repeat</keyword>
<dbReference type="GeneID" id="24920700"/>
<dbReference type="Pfam" id="PF13637">
    <property type="entry name" value="Ank_4"/>
    <property type="match status" value="1"/>
</dbReference>